<comment type="similarity">
    <text evidence="1">Belongs to the SEC23/SEC24 family. SEC23 subfamily.</text>
</comment>
<comment type="subcellular location">
    <subcellularLocation>
        <location evidence="1">Cytoplasm</location>
    </subcellularLocation>
    <subcellularLocation>
        <location evidence="1">Cytoplasmic vesicle</location>
        <location evidence="1">COPII-coated vesicle membrane</location>
        <topology evidence="1">Peripheral membrane protein</topology>
        <orientation evidence="1">Cytoplasmic side</orientation>
    </subcellularLocation>
    <subcellularLocation>
        <location evidence="1">Endoplasmic reticulum membrane</location>
        <topology evidence="1">Peripheral membrane protein</topology>
        <orientation evidence="1">Cytoplasmic side</orientation>
    </subcellularLocation>
    <subcellularLocation>
        <location evidence="1">Golgi apparatus membrane</location>
        <topology evidence="1">Peripheral membrane protein</topology>
        <orientation evidence="1">Cytoplasmic side</orientation>
    </subcellularLocation>
</comment>
<keyword evidence="5" id="KW-1185">Reference proteome</keyword>
<keyword evidence="1" id="KW-0479">Metal-binding</keyword>
<accession>A0A0C9YUL1</accession>
<reference evidence="4 5" key="1">
    <citation type="submission" date="2014-04" db="EMBL/GenBank/DDBJ databases">
        <authorList>
            <consortium name="DOE Joint Genome Institute"/>
            <person name="Kuo A."/>
            <person name="Kohler A."/>
            <person name="Costa M.D."/>
            <person name="Nagy L.G."/>
            <person name="Floudas D."/>
            <person name="Copeland A."/>
            <person name="Barry K.W."/>
            <person name="Cichocki N."/>
            <person name="Veneault-Fourrey C."/>
            <person name="LaButti K."/>
            <person name="Lindquist E.A."/>
            <person name="Lipzen A."/>
            <person name="Lundell T."/>
            <person name="Morin E."/>
            <person name="Murat C."/>
            <person name="Sun H."/>
            <person name="Tunlid A."/>
            <person name="Henrissat B."/>
            <person name="Grigoriev I.V."/>
            <person name="Hibbett D.S."/>
            <person name="Martin F."/>
            <person name="Nordberg H.P."/>
            <person name="Cantor M.N."/>
            <person name="Hua S.X."/>
        </authorList>
    </citation>
    <scope>NUCLEOTIDE SEQUENCE [LARGE SCALE GENOMIC DNA]</scope>
    <source>
        <strain evidence="4 5">441</strain>
    </source>
</reference>
<feature type="domain" description="Sec23/Sec24 trunk" evidence="3">
    <location>
        <begin position="114"/>
        <end position="230"/>
    </location>
</feature>
<dbReference type="EMBL" id="KN834203">
    <property type="protein sequence ID" value="KIK11498.1"/>
    <property type="molecule type" value="Genomic_DNA"/>
</dbReference>
<dbReference type="GO" id="GO:0006886">
    <property type="term" value="P:intracellular protein transport"/>
    <property type="evidence" value="ECO:0007669"/>
    <property type="project" value="InterPro"/>
</dbReference>
<dbReference type="GO" id="GO:0000139">
    <property type="term" value="C:Golgi membrane"/>
    <property type="evidence" value="ECO:0007669"/>
    <property type="project" value="UniProtKB-SubCell"/>
</dbReference>
<dbReference type="InterPro" id="IPR036465">
    <property type="entry name" value="vWFA_dom_sf"/>
</dbReference>
<dbReference type="InterPro" id="IPR037364">
    <property type="entry name" value="Sec23"/>
</dbReference>
<evidence type="ECO:0000259" key="3">
    <source>
        <dbReference type="Pfam" id="PF04811"/>
    </source>
</evidence>
<evidence type="ECO:0000256" key="2">
    <source>
        <dbReference type="SAM" id="MobiDB-lite"/>
    </source>
</evidence>
<dbReference type="Gene3D" id="3.40.50.410">
    <property type="entry name" value="von Willebrand factor, type A domain"/>
    <property type="match status" value="1"/>
</dbReference>
<protein>
    <recommendedName>
        <fullName evidence="1">Protein transport protein SEC23</fullName>
    </recommendedName>
</protein>
<dbReference type="GO" id="GO:0046872">
    <property type="term" value="F:metal ion binding"/>
    <property type="evidence" value="ECO:0007669"/>
    <property type="project" value="UniProtKB-KW"/>
</dbReference>
<comment type="function">
    <text evidence="1">Component of the coat protein complex II (COPII) which promotes the formation of transport vesicles from the endoplasmic reticulum (ER). The coat has two main functions, the physical deformation of the endoplasmic reticulum membrane into vesicles and the selection of cargo molecules.</text>
</comment>
<sequence>VSTEDGGEGERVGEEEEEDEEHVERDEAKLVLEVARVQCKVCRAEQQLSIARIKETDALGNLYWFRAEDAERKLNHAEFDLRHVRHSIWKNGVSLCDLPSTRKHCRMSDNGLTNEEDRKVLRKAIPVSFGHIPLYALVGLITFGTMTQVHELGYTKCSKSYVFHGGKEYASKQIQDMLGLSSPARAACRPGQPMPQQALGTAQFLLPMQQVEFQLTGILESLQRDPWPIVNDKRPFDAPESL</sequence>
<dbReference type="Proteomes" id="UP000054018">
    <property type="component" value="Unassembled WGS sequence"/>
</dbReference>
<keyword evidence="1" id="KW-0333">Golgi apparatus</keyword>
<name>A0A0C9YUL1_9AGAM</name>
<feature type="non-terminal residue" evidence="4">
    <location>
        <position position="1"/>
    </location>
</feature>
<keyword evidence="1" id="KW-0472">Membrane</keyword>
<dbReference type="InterPro" id="IPR006896">
    <property type="entry name" value="Sec23/24_trunk_dom"/>
</dbReference>
<reference evidence="5" key="2">
    <citation type="submission" date="2015-01" db="EMBL/GenBank/DDBJ databases">
        <title>Evolutionary Origins and Diversification of the Mycorrhizal Mutualists.</title>
        <authorList>
            <consortium name="DOE Joint Genome Institute"/>
            <consortium name="Mycorrhizal Genomics Consortium"/>
            <person name="Kohler A."/>
            <person name="Kuo A."/>
            <person name="Nagy L.G."/>
            <person name="Floudas D."/>
            <person name="Copeland A."/>
            <person name="Barry K.W."/>
            <person name="Cichocki N."/>
            <person name="Veneault-Fourrey C."/>
            <person name="LaButti K."/>
            <person name="Lindquist E.A."/>
            <person name="Lipzen A."/>
            <person name="Lundell T."/>
            <person name="Morin E."/>
            <person name="Murat C."/>
            <person name="Riley R."/>
            <person name="Ohm R."/>
            <person name="Sun H."/>
            <person name="Tunlid A."/>
            <person name="Henrissat B."/>
            <person name="Grigoriev I.V."/>
            <person name="Hibbett D.S."/>
            <person name="Martin F."/>
        </authorList>
    </citation>
    <scope>NUCLEOTIDE SEQUENCE [LARGE SCALE GENOMIC DNA]</scope>
    <source>
        <strain evidence="5">441</strain>
    </source>
</reference>
<evidence type="ECO:0000313" key="4">
    <source>
        <dbReference type="EMBL" id="KIK11498.1"/>
    </source>
</evidence>
<organism evidence="4 5">
    <name type="scientific">Pisolithus microcarpus 441</name>
    <dbReference type="NCBI Taxonomy" id="765257"/>
    <lineage>
        <taxon>Eukaryota</taxon>
        <taxon>Fungi</taxon>
        <taxon>Dikarya</taxon>
        <taxon>Basidiomycota</taxon>
        <taxon>Agaricomycotina</taxon>
        <taxon>Agaricomycetes</taxon>
        <taxon>Agaricomycetidae</taxon>
        <taxon>Boletales</taxon>
        <taxon>Sclerodermatineae</taxon>
        <taxon>Pisolithaceae</taxon>
        <taxon>Pisolithus</taxon>
    </lineage>
</organism>
<keyword evidence="1" id="KW-0813">Transport</keyword>
<keyword evidence="1" id="KW-0653">Protein transport</keyword>
<keyword evidence="1" id="KW-0862">Zinc</keyword>
<dbReference type="GO" id="GO:0005096">
    <property type="term" value="F:GTPase activator activity"/>
    <property type="evidence" value="ECO:0007669"/>
    <property type="project" value="TreeGrafter"/>
</dbReference>
<gene>
    <name evidence="4" type="ORF">PISMIDRAFT_19468</name>
</gene>
<dbReference type="PANTHER" id="PTHR11141:SF0">
    <property type="entry name" value="PROTEIN TRANSPORT PROTEIN SEC23"/>
    <property type="match status" value="1"/>
</dbReference>
<evidence type="ECO:0000313" key="5">
    <source>
        <dbReference type="Proteomes" id="UP000054018"/>
    </source>
</evidence>
<dbReference type="GO" id="GO:0030127">
    <property type="term" value="C:COPII vesicle coat"/>
    <property type="evidence" value="ECO:0007669"/>
    <property type="project" value="InterPro"/>
</dbReference>
<keyword evidence="1" id="KW-0256">Endoplasmic reticulum</keyword>
<proteinExistence type="inferred from homology"/>
<dbReference type="STRING" id="765257.A0A0C9YUL1"/>
<dbReference type="GO" id="GO:0090110">
    <property type="term" value="P:COPII-coated vesicle cargo loading"/>
    <property type="evidence" value="ECO:0007669"/>
    <property type="project" value="TreeGrafter"/>
</dbReference>
<dbReference type="SUPFAM" id="SSF53300">
    <property type="entry name" value="vWA-like"/>
    <property type="match status" value="1"/>
</dbReference>
<dbReference type="GO" id="GO:0070971">
    <property type="term" value="C:endoplasmic reticulum exit site"/>
    <property type="evidence" value="ECO:0007669"/>
    <property type="project" value="TreeGrafter"/>
</dbReference>
<dbReference type="GO" id="GO:0005789">
    <property type="term" value="C:endoplasmic reticulum membrane"/>
    <property type="evidence" value="ECO:0007669"/>
    <property type="project" value="UniProtKB-SubCell"/>
</dbReference>
<keyword evidence="1" id="KW-0963">Cytoplasm</keyword>
<dbReference type="PANTHER" id="PTHR11141">
    <property type="entry name" value="PROTEIN TRANSPORT PROTEIN SEC23"/>
    <property type="match status" value="1"/>
</dbReference>
<keyword evidence="1" id="KW-0931">ER-Golgi transport</keyword>
<dbReference type="HOGENOM" id="CLU_082480_0_0_1"/>
<keyword evidence="1" id="KW-0968">Cytoplasmic vesicle</keyword>
<dbReference type="Pfam" id="PF04811">
    <property type="entry name" value="Sec23_trunk"/>
    <property type="match status" value="1"/>
</dbReference>
<feature type="region of interest" description="Disordered" evidence="2">
    <location>
        <begin position="1"/>
        <end position="25"/>
    </location>
</feature>
<dbReference type="AlphaFoldDB" id="A0A0C9YUL1"/>
<evidence type="ECO:0000256" key="1">
    <source>
        <dbReference type="RuleBase" id="RU365030"/>
    </source>
</evidence>
<dbReference type="OrthoDB" id="2608786at2759"/>